<dbReference type="eggNOG" id="ENOG502T54H">
    <property type="taxonomic scope" value="Eukaryota"/>
</dbReference>
<name>G9NE10_HYPAI</name>
<dbReference type="AlphaFoldDB" id="G9NE10"/>
<protein>
    <recommendedName>
        <fullName evidence="3">PPPDE domain-containing protein</fullName>
    </recommendedName>
</protein>
<dbReference type="OrthoDB" id="412286at2759"/>
<evidence type="ECO:0008006" key="3">
    <source>
        <dbReference type="Google" id="ProtNLM"/>
    </source>
</evidence>
<organism evidence="1 2">
    <name type="scientific">Hypocrea atroviridis (strain ATCC 20476 / IMI 206040)</name>
    <name type="common">Trichoderma atroviride</name>
    <dbReference type="NCBI Taxonomy" id="452589"/>
    <lineage>
        <taxon>Eukaryota</taxon>
        <taxon>Fungi</taxon>
        <taxon>Dikarya</taxon>
        <taxon>Ascomycota</taxon>
        <taxon>Pezizomycotina</taxon>
        <taxon>Sordariomycetes</taxon>
        <taxon>Hypocreomycetidae</taxon>
        <taxon>Hypocreales</taxon>
        <taxon>Hypocreaceae</taxon>
        <taxon>Trichoderma</taxon>
    </lineage>
</organism>
<dbReference type="EMBL" id="ABDG02000010">
    <property type="protein sequence ID" value="EHK51091.1"/>
    <property type="molecule type" value="Genomic_DNA"/>
</dbReference>
<proteinExistence type="predicted"/>
<dbReference type="Proteomes" id="UP000005426">
    <property type="component" value="Unassembled WGS sequence"/>
</dbReference>
<reference evidence="1 2" key="1">
    <citation type="journal article" date="2011" name="Genome Biol.">
        <title>Comparative genome sequence analysis underscores mycoparasitism as the ancestral life style of Trichoderma.</title>
        <authorList>
            <person name="Kubicek C.P."/>
            <person name="Herrera-Estrella A."/>
            <person name="Seidl-Seiboth V."/>
            <person name="Martinez D.A."/>
            <person name="Druzhinina I.S."/>
            <person name="Thon M."/>
            <person name="Zeilinger S."/>
            <person name="Casas-Flores S."/>
            <person name="Horwitz B.A."/>
            <person name="Mukherjee P.K."/>
            <person name="Mukherjee M."/>
            <person name="Kredics L."/>
            <person name="Alcaraz L.D."/>
            <person name="Aerts A."/>
            <person name="Antal Z."/>
            <person name="Atanasova L."/>
            <person name="Cervantes-Badillo M.G."/>
            <person name="Challacombe J."/>
            <person name="Chertkov O."/>
            <person name="McCluskey K."/>
            <person name="Coulpier F."/>
            <person name="Deshpande N."/>
            <person name="von Doehren H."/>
            <person name="Ebbole D.J."/>
            <person name="Esquivel-Naranjo E.U."/>
            <person name="Fekete E."/>
            <person name="Flipphi M."/>
            <person name="Glaser F."/>
            <person name="Gomez-Rodriguez E.Y."/>
            <person name="Gruber S."/>
            <person name="Han C."/>
            <person name="Henrissat B."/>
            <person name="Hermosa R."/>
            <person name="Hernandez-Onate M."/>
            <person name="Karaffa L."/>
            <person name="Kosti I."/>
            <person name="Le Crom S."/>
            <person name="Lindquist E."/>
            <person name="Lucas S."/>
            <person name="Luebeck M."/>
            <person name="Luebeck P.S."/>
            <person name="Margeot A."/>
            <person name="Metz B."/>
            <person name="Misra M."/>
            <person name="Nevalainen H."/>
            <person name="Omann M."/>
            <person name="Packer N."/>
            <person name="Perrone G."/>
            <person name="Uresti-Rivera E.E."/>
            <person name="Salamov A."/>
            <person name="Schmoll M."/>
            <person name="Seiboth B."/>
            <person name="Shapiro H."/>
            <person name="Sukno S."/>
            <person name="Tamayo-Ramos J.A."/>
            <person name="Tisch D."/>
            <person name="Wiest A."/>
            <person name="Wilkinson H.H."/>
            <person name="Zhang M."/>
            <person name="Coutinho P.M."/>
            <person name="Kenerley C.M."/>
            <person name="Monte E."/>
            <person name="Baker S.E."/>
            <person name="Grigoriev I.V."/>
        </authorList>
    </citation>
    <scope>NUCLEOTIDE SEQUENCE [LARGE SCALE GENOMIC DNA]</scope>
    <source>
        <strain evidence="2">ATCC 20476 / IMI 206040</strain>
    </source>
</reference>
<dbReference type="HOGENOM" id="CLU_1240291_0_0_1"/>
<gene>
    <name evidence="1" type="ORF">TRIATDRAFT_296830</name>
</gene>
<sequence length="223" mass="26011">MPSYSSDSSVQSTVQRNIHLIQFYGPRGGCDQHWALYVPDQDGSPNGKIVHIRVAKADRHRVESCQIHFERFSPTRTRTPFRAFPIPGATVMATRAKKAGDEIYNAFFSGSMSRPDYQQYNMIINNCQHFCYLVLRNLNWNRPMEVSKEAISYVESESTPLLGIGNLVQAFRRRQDPYPNPILDKNGIWWRFNINGQMKEYWDENTEIWMDPTPRPRVQMSFK</sequence>
<accession>G9NE10</accession>
<evidence type="ECO:0000313" key="1">
    <source>
        <dbReference type="EMBL" id="EHK51091.1"/>
    </source>
</evidence>
<keyword evidence="2" id="KW-1185">Reference proteome</keyword>
<evidence type="ECO:0000313" key="2">
    <source>
        <dbReference type="Proteomes" id="UP000005426"/>
    </source>
</evidence>
<comment type="caution">
    <text evidence="1">The sequence shown here is derived from an EMBL/GenBank/DDBJ whole genome shotgun (WGS) entry which is preliminary data.</text>
</comment>